<accession>A0A4R6K2P4</accession>
<comment type="caution">
    <text evidence="2">The sequence shown here is derived from an EMBL/GenBank/DDBJ whole genome shotgun (WGS) entry which is preliminary data.</text>
</comment>
<evidence type="ECO:0000256" key="1">
    <source>
        <dbReference type="SAM" id="MobiDB-lite"/>
    </source>
</evidence>
<dbReference type="AlphaFoldDB" id="A0A4R6K2P4"/>
<keyword evidence="3" id="KW-1185">Reference proteome</keyword>
<gene>
    <name evidence="2" type="ORF">EV643_118172</name>
</gene>
<dbReference type="EMBL" id="SNWQ01000018">
    <property type="protein sequence ID" value="TDO43429.1"/>
    <property type="molecule type" value="Genomic_DNA"/>
</dbReference>
<organism evidence="2 3">
    <name type="scientific">Kribbella caucasensis</name>
    <dbReference type="NCBI Taxonomy" id="2512215"/>
    <lineage>
        <taxon>Bacteria</taxon>
        <taxon>Bacillati</taxon>
        <taxon>Actinomycetota</taxon>
        <taxon>Actinomycetes</taxon>
        <taxon>Propionibacteriales</taxon>
        <taxon>Kribbellaceae</taxon>
        <taxon>Kribbella</taxon>
    </lineage>
</organism>
<sequence>MMPGLSDVRGEADGGKRSLGVDRRTFRQEVVASGRTGHAQPSDGVPIYGHYLLMRVTESPSGRLGTGKPPVGEHSYVLDLMRVTESPSGRLGTGKPPVGEHSYVLDL</sequence>
<reference evidence="2 3" key="1">
    <citation type="submission" date="2019-03" db="EMBL/GenBank/DDBJ databases">
        <title>Genomic Encyclopedia of Type Strains, Phase III (KMG-III): the genomes of soil and plant-associated and newly described type strains.</title>
        <authorList>
            <person name="Whitman W."/>
        </authorList>
    </citation>
    <scope>NUCLEOTIDE SEQUENCE [LARGE SCALE GENOMIC DNA]</scope>
    <source>
        <strain evidence="2 3">VKM Ac-2527</strain>
    </source>
</reference>
<evidence type="ECO:0000313" key="3">
    <source>
        <dbReference type="Proteomes" id="UP000295388"/>
    </source>
</evidence>
<name>A0A4R6K2P4_9ACTN</name>
<feature type="region of interest" description="Disordered" evidence="1">
    <location>
        <begin position="86"/>
        <end position="107"/>
    </location>
</feature>
<feature type="region of interest" description="Disordered" evidence="1">
    <location>
        <begin position="1"/>
        <end position="25"/>
    </location>
</feature>
<feature type="compositionally biased region" description="Basic and acidic residues" evidence="1">
    <location>
        <begin position="8"/>
        <end position="25"/>
    </location>
</feature>
<evidence type="ECO:0000313" key="2">
    <source>
        <dbReference type="EMBL" id="TDO43429.1"/>
    </source>
</evidence>
<dbReference type="Proteomes" id="UP000295388">
    <property type="component" value="Unassembled WGS sequence"/>
</dbReference>
<proteinExistence type="predicted"/>
<protein>
    <submittedName>
        <fullName evidence="2">Uncharacterized protein</fullName>
    </submittedName>
</protein>